<protein>
    <submittedName>
        <fullName evidence="1">Uncharacterized protein</fullName>
    </submittedName>
</protein>
<name>A0AA39NKT9_9AGAR</name>
<dbReference type="EMBL" id="JAUEPR010000076">
    <property type="protein sequence ID" value="KAK0467470.1"/>
    <property type="molecule type" value="Genomic_DNA"/>
</dbReference>
<accession>A0AA39NKT9</accession>
<gene>
    <name evidence="1" type="ORF">IW261DRAFT_1519871</name>
</gene>
<organism evidence="1 2">
    <name type="scientific">Armillaria novae-zelandiae</name>
    <dbReference type="NCBI Taxonomy" id="153914"/>
    <lineage>
        <taxon>Eukaryota</taxon>
        <taxon>Fungi</taxon>
        <taxon>Dikarya</taxon>
        <taxon>Basidiomycota</taxon>
        <taxon>Agaricomycotina</taxon>
        <taxon>Agaricomycetes</taxon>
        <taxon>Agaricomycetidae</taxon>
        <taxon>Agaricales</taxon>
        <taxon>Marasmiineae</taxon>
        <taxon>Physalacriaceae</taxon>
        <taxon>Armillaria</taxon>
    </lineage>
</organism>
<comment type="caution">
    <text evidence="1">The sequence shown here is derived from an EMBL/GenBank/DDBJ whole genome shotgun (WGS) entry which is preliminary data.</text>
</comment>
<reference evidence="1" key="1">
    <citation type="submission" date="2023-06" db="EMBL/GenBank/DDBJ databases">
        <authorList>
            <consortium name="Lawrence Berkeley National Laboratory"/>
            <person name="Ahrendt S."/>
            <person name="Sahu N."/>
            <person name="Indic B."/>
            <person name="Wong-Bajracharya J."/>
            <person name="Merenyi Z."/>
            <person name="Ke H.-M."/>
            <person name="Monk M."/>
            <person name="Kocsube S."/>
            <person name="Drula E."/>
            <person name="Lipzen A."/>
            <person name="Balint B."/>
            <person name="Henrissat B."/>
            <person name="Andreopoulos B."/>
            <person name="Martin F.M."/>
            <person name="Harder C.B."/>
            <person name="Rigling D."/>
            <person name="Ford K.L."/>
            <person name="Foster G.D."/>
            <person name="Pangilinan J."/>
            <person name="Papanicolaou A."/>
            <person name="Barry K."/>
            <person name="LaButti K."/>
            <person name="Viragh M."/>
            <person name="Koriabine M."/>
            <person name="Yan M."/>
            <person name="Riley R."/>
            <person name="Champramary S."/>
            <person name="Plett K.L."/>
            <person name="Tsai I.J."/>
            <person name="Slot J."/>
            <person name="Sipos G."/>
            <person name="Plett J."/>
            <person name="Nagy L.G."/>
            <person name="Grigoriev I.V."/>
        </authorList>
    </citation>
    <scope>NUCLEOTIDE SEQUENCE</scope>
    <source>
        <strain evidence="1">ICMP 16352</strain>
    </source>
</reference>
<sequence length="150" mass="16617">MIYWCSYNGIHVRSISSTCLPQVYLTLIFIARFLPQSVHFLLFQCQLGNPRLATDLVRLTTSLVFLPRPRPKAISMPLCFTASMMIAPGHLKSLASHEVVAASLVAFIHLAFPAPSSLDSWTQKLQAKQGTTTASNRLRPSCSKCPIQQT</sequence>
<evidence type="ECO:0000313" key="1">
    <source>
        <dbReference type="EMBL" id="KAK0467470.1"/>
    </source>
</evidence>
<dbReference type="Proteomes" id="UP001175227">
    <property type="component" value="Unassembled WGS sequence"/>
</dbReference>
<proteinExistence type="predicted"/>
<keyword evidence="2" id="KW-1185">Reference proteome</keyword>
<evidence type="ECO:0000313" key="2">
    <source>
        <dbReference type="Proteomes" id="UP001175227"/>
    </source>
</evidence>
<dbReference type="AlphaFoldDB" id="A0AA39NKT9"/>